<protein>
    <recommendedName>
        <fullName evidence="1">NadR/Ttd14 AAA domain-containing protein</fullName>
    </recommendedName>
</protein>
<accession>A0A165I301</accession>
<evidence type="ECO:0000313" key="2">
    <source>
        <dbReference type="EMBL" id="KZV92821.1"/>
    </source>
</evidence>
<evidence type="ECO:0000259" key="1">
    <source>
        <dbReference type="Pfam" id="PF13521"/>
    </source>
</evidence>
<organism evidence="2 3">
    <name type="scientific">Exidia glandulosa HHB12029</name>
    <dbReference type="NCBI Taxonomy" id="1314781"/>
    <lineage>
        <taxon>Eukaryota</taxon>
        <taxon>Fungi</taxon>
        <taxon>Dikarya</taxon>
        <taxon>Basidiomycota</taxon>
        <taxon>Agaricomycotina</taxon>
        <taxon>Agaricomycetes</taxon>
        <taxon>Auriculariales</taxon>
        <taxon>Exidiaceae</taxon>
        <taxon>Exidia</taxon>
    </lineage>
</organism>
<dbReference type="Proteomes" id="UP000077266">
    <property type="component" value="Unassembled WGS sequence"/>
</dbReference>
<evidence type="ECO:0000313" key="3">
    <source>
        <dbReference type="Proteomes" id="UP000077266"/>
    </source>
</evidence>
<dbReference type="InterPro" id="IPR027417">
    <property type="entry name" value="P-loop_NTPase"/>
</dbReference>
<dbReference type="Pfam" id="PF13521">
    <property type="entry name" value="AAA_28"/>
    <property type="match status" value="1"/>
</dbReference>
<reference evidence="2 3" key="1">
    <citation type="journal article" date="2016" name="Mol. Biol. Evol.">
        <title>Comparative Genomics of Early-Diverging Mushroom-Forming Fungi Provides Insights into the Origins of Lignocellulose Decay Capabilities.</title>
        <authorList>
            <person name="Nagy L.G."/>
            <person name="Riley R."/>
            <person name="Tritt A."/>
            <person name="Adam C."/>
            <person name="Daum C."/>
            <person name="Floudas D."/>
            <person name="Sun H."/>
            <person name="Yadav J.S."/>
            <person name="Pangilinan J."/>
            <person name="Larsson K.H."/>
            <person name="Matsuura K."/>
            <person name="Barry K."/>
            <person name="Labutti K."/>
            <person name="Kuo R."/>
            <person name="Ohm R.A."/>
            <person name="Bhattacharya S.S."/>
            <person name="Shirouzu T."/>
            <person name="Yoshinaga Y."/>
            <person name="Martin F.M."/>
            <person name="Grigoriev I.V."/>
            <person name="Hibbett D.S."/>
        </authorList>
    </citation>
    <scope>NUCLEOTIDE SEQUENCE [LARGE SCALE GENOMIC DNA]</scope>
    <source>
        <strain evidence="2 3">HHB12029</strain>
    </source>
</reference>
<dbReference type="EMBL" id="KV426001">
    <property type="protein sequence ID" value="KZV92821.1"/>
    <property type="molecule type" value="Genomic_DNA"/>
</dbReference>
<gene>
    <name evidence="2" type="ORF">EXIGLDRAFT_718005</name>
</gene>
<sequence length="213" mass="23621">MSASTTMHPQGDSNADDSSRTITSIYVVGPSSSGKTTLCKALAERLQLPPERFVQEVARNVMKATGFSRSTITNLEMQRTILVAQVQAEREALAAPSDAPILLCDRSAVDALVYAALGFANGVQRQDELIAMPEFKSTLARYRSSLFVLLVPVQAWLVDDGVRQLDRPECLDTFRATLRRFDIEVKELGPDCLDLERRVDAVIRWSRAAQHLQ</sequence>
<dbReference type="SUPFAM" id="SSF52540">
    <property type="entry name" value="P-loop containing nucleoside triphosphate hydrolases"/>
    <property type="match status" value="1"/>
</dbReference>
<name>A0A165I301_EXIGL</name>
<dbReference type="InParanoid" id="A0A165I301"/>
<dbReference type="OrthoDB" id="6118920at2759"/>
<dbReference type="AlphaFoldDB" id="A0A165I301"/>
<dbReference type="InterPro" id="IPR038727">
    <property type="entry name" value="NadR/Ttd14_AAA_dom"/>
</dbReference>
<feature type="domain" description="NadR/Ttd14 AAA" evidence="1">
    <location>
        <begin position="25"/>
        <end position="188"/>
    </location>
</feature>
<proteinExistence type="predicted"/>
<keyword evidence="3" id="KW-1185">Reference proteome</keyword>
<dbReference type="Gene3D" id="3.40.50.300">
    <property type="entry name" value="P-loop containing nucleotide triphosphate hydrolases"/>
    <property type="match status" value="1"/>
</dbReference>